<feature type="coiled-coil region" evidence="1">
    <location>
        <begin position="344"/>
        <end position="434"/>
    </location>
</feature>
<dbReference type="EMBL" id="LN853089">
    <property type="protein sequence ID" value="CRY95032.1"/>
    <property type="molecule type" value="Genomic_DNA"/>
</dbReference>
<dbReference type="AlphaFoldDB" id="A0A0H5QG84"/>
<proteinExistence type="predicted"/>
<reference evidence="2" key="2">
    <citation type="submission" date="2015-07" db="EMBL/GenBank/DDBJ databases">
        <title>Plasmids, circular viruses and viroids from rat gut.</title>
        <authorList>
            <person name="Jorgensen T.J."/>
            <person name="Hansen M.A."/>
            <person name="Xu Z."/>
            <person name="Tabak M.A."/>
            <person name="Sorensen S.J."/>
            <person name="Hansen L.H."/>
        </authorList>
    </citation>
    <scope>NUCLEOTIDE SEQUENCE</scope>
    <source>
        <plasmid evidence="2">pRGRH0447</plasmid>
    </source>
</reference>
<evidence type="ECO:0008006" key="3">
    <source>
        <dbReference type="Google" id="ProtNLM"/>
    </source>
</evidence>
<keyword evidence="1" id="KW-0175">Coiled coil</keyword>
<dbReference type="CDD" id="cd17242">
    <property type="entry name" value="MobM_relaxase"/>
    <property type="match status" value="1"/>
</dbReference>
<organism evidence="2">
    <name type="scientific">uncultured prokaryote</name>
    <dbReference type="NCBI Taxonomy" id="198431"/>
    <lineage>
        <taxon>unclassified sequences</taxon>
        <taxon>environmental samples</taxon>
    </lineage>
</organism>
<protein>
    <recommendedName>
        <fullName evidence="3">Plasmid recombination enzyme</fullName>
    </recommendedName>
</protein>
<name>A0A0H5QG84_9ZZZZ</name>
<evidence type="ECO:0000256" key="1">
    <source>
        <dbReference type="SAM" id="Coils"/>
    </source>
</evidence>
<evidence type="ECO:0000313" key="2">
    <source>
        <dbReference type="EMBL" id="CRY95032.1"/>
    </source>
</evidence>
<geneLocation type="plasmid" evidence="2">
    <name>pRGRH0447</name>
</geneLocation>
<keyword evidence="2" id="KW-0614">Plasmid</keyword>
<reference evidence="2" key="1">
    <citation type="submission" date="2015-06" db="EMBL/GenBank/DDBJ databases">
        <authorList>
            <person name="Joergensen T."/>
        </authorList>
    </citation>
    <scope>NUCLEOTIDE SEQUENCE</scope>
    <source>
        <plasmid evidence="2">pRGRH0447</plasmid>
    </source>
</reference>
<dbReference type="Gene3D" id="3.30.930.30">
    <property type="match status" value="1"/>
</dbReference>
<dbReference type="InterPro" id="IPR001668">
    <property type="entry name" value="Mob_Pre"/>
</dbReference>
<sequence>MAIHNGCIDKLRRTHYTFVRYEVANKSNKALLLKKVTKHSGTKVGALSMGKSVSFCKGKGSLAHNNREFFTNNVDQSRTPSNIVYKQEPIAEAYEKLFGEEVRRYNEGKKPSRQIPDYMEHIRKSKNGEKLFYENVVQVGTMYSCPVGSADGETASKILDEYMRGFEQRNPNIYVFNAVLHLDEATPHLHIDWIPIARDYKNGLQIRNSLDKALKQQGIDGTGGKKGNSTQNWQEQERRSLISVMERYGWEYEASLDTDRGNLTVDQYKAMVEEVDHRIEALPDQIEKKAVPLSKDKVMVSASDLEALEQRANLTQTRETVTGHLRDYRAEREMEIVTYVSDKKQEAELEAQKMLEAIKKKKAEAEKDASAAFSMKQNLGRDLAEVRNLKSEYKKLYEAQRGLNEAYKEVTAENARLKAENGSLRTQIDDLKAEIGKRVQDAVEPLKTEIEAIKTRLRGAYEVLTDIVKAVGMMKYDEKSGFKVDKLTKKQDRLIDSVADLGVSRAEKEGFSDLAEDMQKHIGVSPELKKLIGLTERGIER</sequence>
<dbReference type="GO" id="GO:0003677">
    <property type="term" value="F:DNA binding"/>
    <property type="evidence" value="ECO:0007669"/>
    <property type="project" value="InterPro"/>
</dbReference>
<accession>A0A0H5QG84</accession>
<dbReference type="GO" id="GO:0006310">
    <property type="term" value="P:DNA recombination"/>
    <property type="evidence" value="ECO:0007669"/>
    <property type="project" value="InterPro"/>
</dbReference>
<dbReference type="Pfam" id="PF01076">
    <property type="entry name" value="Mob_Pre"/>
    <property type="match status" value="1"/>
</dbReference>